<dbReference type="Gene3D" id="1.10.150.690">
    <property type="entry name" value="DUF2063"/>
    <property type="match status" value="1"/>
</dbReference>
<reference evidence="2 3" key="1">
    <citation type="submission" date="2016-10" db="EMBL/GenBank/DDBJ databases">
        <authorList>
            <person name="de Groot N.N."/>
        </authorList>
    </citation>
    <scope>NUCLEOTIDE SEQUENCE [LARGE SCALE GENOMIC DNA]</scope>
    <source>
        <strain evidence="2 3">CGMCC 1.9109</strain>
    </source>
</reference>
<dbReference type="EMBL" id="FNAK01000001">
    <property type="protein sequence ID" value="SDD21810.1"/>
    <property type="molecule type" value="Genomic_DNA"/>
</dbReference>
<dbReference type="STRING" id="637679.GCA_001550055_00850"/>
<accession>A0A1G6SXX8</accession>
<dbReference type="InterPro" id="IPR044922">
    <property type="entry name" value="DUF2063_N_sf"/>
</dbReference>
<evidence type="ECO:0000259" key="1">
    <source>
        <dbReference type="Pfam" id="PF09836"/>
    </source>
</evidence>
<dbReference type="RefSeq" id="WP_068309158.1">
    <property type="nucleotide sequence ID" value="NZ_FNAK01000001.1"/>
</dbReference>
<dbReference type="Pfam" id="PF09836">
    <property type="entry name" value="DUF2063"/>
    <property type="match status" value="1"/>
</dbReference>
<protein>
    <submittedName>
        <fullName evidence="2">Putative DNA-binding domain-containing protein</fullName>
    </submittedName>
</protein>
<name>A0A1G6SXX8_9PROT</name>
<evidence type="ECO:0000313" key="3">
    <source>
        <dbReference type="Proteomes" id="UP000183685"/>
    </source>
</evidence>
<feature type="domain" description="Putative DNA-binding" evidence="1">
    <location>
        <begin position="9"/>
        <end position="104"/>
    </location>
</feature>
<organism evidence="2 3">
    <name type="scientific">Kordiimonas lacus</name>
    <dbReference type="NCBI Taxonomy" id="637679"/>
    <lineage>
        <taxon>Bacteria</taxon>
        <taxon>Pseudomonadati</taxon>
        <taxon>Pseudomonadota</taxon>
        <taxon>Alphaproteobacteria</taxon>
        <taxon>Kordiimonadales</taxon>
        <taxon>Kordiimonadaceae</taxon>
        <taxon>Kordiimonas</taxon>
    </lineage>
</organism>
<dbReference type="InterPro" id="IPR018640">
    <property type="entry name" value="DUF2063"/>
</dbReference>
<dbReference type="AlphaFoldDB" id="A0A1G6SXX8"/>
<dbReference type="Proteomes" id="UP000183685">
    <property type="component" value="Unassembled WGS sequence"/>
</dbReference>
<dbReference type="OrthoDB" id="343356at2"/>
<keyword evidence="2" id="KW-0238">DNA-binding</keyword>
<gene>
    <name evidence="2" type="ORF">SAMN04488071_0038</name>
</gene>
<proteinExistence type="predicted"/>
<keyword evidence="3" id="KW-1185">Reference proteome</keyword>
<sequence>MTTATLPDMQRWMMEALIAPGRVDGASVAGTFKPGAHIDAAACLGIYQRSYILRLRQCLIEQFPATAHALGQDLFCDFADEYLRSCPSDSYTLYELGRRFAGWISDNRPDKDLPESERESWIDFMIDLATYERALFHLFDAPGHEGKPWPDGQEADAELTLLPSLVLGHYRFPVAWYYHEVRAGKSPAHPGPASQYVAVVRRDFQTTTYPLSPFHHRFLMAVQQLGSIDAALEDLAAWSQRPLEDVRNSWRTDVRQGWIDAGFFIRRGDA</sequence>
<evidence type="ECO:0000313" key="2">
    <source>
        <dbReference type="EMBL" id="SDD21810.1"/>
    </source>
</evidence>
<dbReference type="GO" id="GO:0003677">
    <property type="term" value="F:DNA binding"/>
    <property type="evidence" value="ECO:0007669"/>
    <property type="project" value="UniProtKB-KW"/>
</dbReference>